<keyword evidence="2" id="KW-1185">Reference proteome</keyword>
<dbReference type="AlphaFoldDB" id="A0AAV1JCN0"/>
<evidence type="ECO:0000313" key="1">
    <source>
        <dbReference type="EMBL" id="CAK1547270.1"/>
    </source>
</evidence>
<organism evidence="1 2">
    <name type="scientific">Leptosia nina</name>
    <dbReference type="NCBI Taxonomy" id="320188"/>
    <lineage>
        <taxon>Eukaryota</taxon>
        <taxon>Metazoa</taxon>
        <taxon>Ecdysozoa</taxon>
        <taxon>Arthropoda</taxon>
        <taxon>Hexapoda</taxon>
        <taxon>Insecta</taxon>
        <taxon>Pterygota</taxon>
        <taxon>Neoptera</taxon>
        <taxon>Endopterygota</taxon>
        <taxon>Lepidoptera</taxon>
        <taxon>Glossata</taxon>
        <taxon>Ditrysia</taxon>
        <taxon>Papilionoidea</taxon>
        <taxon>Pieridae</taxon>
        <taxon>Pierinae</taxon>
        <taxon>Leptosia</taxon>
    </lineage>
</organism>
<reference evidence="1 2" key="1">
    <citation type="submission" date="2023-11" db="EMBL/GenBank/DDBJ databases">
        <authorList>
            <person name="Okamura Y."/>
        </authorList>
    </citation>
    <scope>NUCLEOTIDE SEQUENCE [LARGE SCALE GENOMIC DNA]</scope>
</reference>
<protein>
    <submittedName>
        <fullName evidence="1">Uncharacterized protein</fullName>
    </submittedName>
</protein>
<gene>
    <name evidence="1" type="ORF">LNINA_LOCUS6756</name>
</gene>
<dbReference type="EMBL" id="CAVLEF010000009">
    <property type="protein sequence ID" value="CAK1547270.1"/>
    <property type="molecule type" value="Genomic_DNA"/>
</dbReference>
<evidence type="ECO:0000313" key="2">
    <source>
        <dbReference type="Proteomes" id="UP001497472"/>
    </source>
</evidence>
<name>A0AAV1JCN0_9NEOP</name>
<proteinExistence type="predicted"/>
<accession>A0AAV1JCN0</accession>
<dbReference type="Proteomes" id="UP001497472">
    <property type="component" value="Unassembled WGS sequence"/>
</dbReference>
<sequence length="124" mass="14249">MRQRHDDKLDALKCLCCIPVAGVRVDGARAYISAQYRGGRPLCPTLHTPPPSTPTHLPPNEQFNTYRDLQLRDKNRDMCGQKLQTLKPLKASVYRNSEMFGCTIRVAHARNSRFTRVPRRLMTR</sequence>
<comment type="caution">
    <text evidence="1">The sequence shown here is derived from an EMBL/GenBank/DDBJ whole genome shotgun (WGS) entry which is preliminary data.</text>
</comment>